<name>A0A8J3LYV6_9ACTN</name>
<organism evidence="1 2">
    <name type="scientific">Planosporangium flavigriseum</name>
    <dbReference type="NCBI Taxonomy" id="373681"/>
    <lineage>
        <taxon>Bacteria</taxon>
        <taxon>Bacillati</taxon>
        <taxon>Actinomycetota</taxon>
        <taxon>Actinomycetes</taxon>
        <taxon>Micromonosporales</taxon>
        <taxon>Micromonosporaceae</taxon>
        <taxon>Planosporangium</taxon>
    </lineage>
</organism>
<protein>
    <submittedName>
        <fullName evidence="1">Uncharacterized protein</fullName>
    </submittedName>
</protein>
<sequence>MNRRSYEAHVLLVPLGTDAARAQEDMVARGLDGVMTVRGVTPLTGSDGAEPRLGSAPLATTGWRPAADGLTVARLVDDADMVVLLATDLAEVPPRFCLTVAEAAQANGSLVAALVVGSGNWDTPQGNTAMAALREAVDMLVVVRGVALAAPFLDVLRGGRRKPALATL</sequence>
<dbReference type="EMBL" id="BONU01000042">
    <property type="protein sequence ID" value="GIG76026.1"/>
    <property type="molecule type" value="Genomic_DNA"/>
</dbReference>
<accession>A0A8J3LYV6</accession>
<gene>
    <name evidence="1" type="ORF">Pfl04_44300</name>
</gene>
<comment type="caution">
    <text evidence="1">The sequence shown here is derived from an EMBL/GenBank/DDBJ whole genome shotgun (WGS) entry which is preliminary data.</text>
</comment>
<proteinExistence type="predicted"/>
<dbReference type="RefSeq" id="WP_168079892.1">
    <property type="nucleotide sequence ID" value="NZ_BAAAQJ010000001.1"/>
</dbReference>
<evidence type="ECO:0000313" key="2">
    <source>
        <dbReference type="Proteomes" id="UP000653674"/>
    </source>
</evidence>
<evidence type="ECO:0000313" key="1">
    <source>
        <dbReference type="EMBL" id="GIG76026.1"/>
    </source>
</evidence>
<keyword evidence="2" id="KW-1185">Reference proteome</keyword>
<dbReference type="Proteomes" id="UP000653674">
    <property type="component" value="Unassembled WGS sequence"/>
</dbReference>
<reference evidence="1" key="1">
    <citation type="submission" date="2021-01" db="EMBL/GenBank/DDBJ databases">
        <title>Whole genome shotgun sequence of Planosporangium flavigriseum NBRC 105377.</title>
        <authorList>
            <person name="Komaki H."/>
            <person name="Tamura T."/>
        </authorList>
    </citation>
    <scope>NUCLEOTIDE SEQUENCE</scope>
    <source>
        <strain evidence="1">NBRC 105377</strain>
    </source>
</reference>
<dbReference type="AlphaFoldDB" id="A0A8J3LYV6"/>